<dbReference type="PANTHER" id="PTHR47926">
    <property type="entry name" value="PENTATRICOPEPTIDE REPEAT-CONTAINING PROTEIN"/>
    <property type="match status" value="1"/>
</dbReference>
<dbReference type="Proteomes" id="UP001189122">
    <property type="component" value="Unassembled WGS sequence"/>
</dbReference>
<dbReference type="GO" id="GO:0009451">
    <property type="term" value="P:RNA modification"/>
    <property type="evidence" value="ECO:0007669"/>
    <property type="project" value="InterPro"/>
</dbReference>
<sequence length="548" mass="58866">MRTTALQKCRNFTSSSSSSSPSSPHPILLLLEEEARCTRRRVDLRALHALSLSSGALRHRFAASRLLDALLRQCAAAPAAYTAAVFDSLHQPDAYTWNAFIAAQSRRRSPPAASLQLYFRMRTAVAAPPTGYTFALLAKACAAGPPPAAVAEGKLLHGQMMKCGVELAAVVRNSLMAMYCGMGLLQDARKLFDESPSPDPIPWNTMISAYGKNGELREAWSLLERMPHRNLISWSAMIDGCVRCGEHSQALTLFKNMQVNGGGLLPDAVAVVSALTACTHLGDLHYGRWLHLLALRRRLSPAENPQLAAALGDMYCKCGSLEAALQVFAAVPFPDVVLCNVMISGLALHGRGPAALELFRRMIAAGAPPPDGSTFVAVLRACAHSGLVREGREAFAAMAELGVERHREHYGCLADLLARAGMVEEAEKVVSSMPMEPEAAQWGAVAAGCRSHWSTAVGERVGRRMISLEPKDPGRYVQMANAYAAAGRWEEAAAARAAMEGWELGRRWGGASWSWSPVVVEVVEVAEEEMGGWLSPATATATATPSGR</sequence>
<dbReference type="InterPro" id="IPR046960">
    <property type="entry name" value="PPR_At4g14850-like_plant"/>
</dbReference>
<dbReference type="GO" id="GO:0003723">
    <property type="term" value="F:RNA binding"/>
    <property type="evidence" value="ECO:0007669"/>
    <property type="project" value="InterPro"/>
</dbReference>
<name>A0A7I8ILL1_SPIIN</name>
<reference evidence="3 4" key="1">
    <citation type="submission" date="2019-12" db="EMBL/GenBank/DDBJ databases">
        <authorList>
            <person name="Scholz U."/>
            <person name="Mascher M."/>
            <person name="Fiebig A."/>
        </authorList>
    </citation>
    <scope>NUCLEOTIDE SEQUENCE</scope>
</reference>
<feature type="repeat" description="PPR" evidence="2">
    <location>
        <begin position="199"/>
        <end position="233"/>
    </location>
</feature>
<dbReference type="Pfam" id="PF20431">
    <property type="entry name" value="E_motif"/>
    <property type="match status" value="1"/>
</dbReference>
<evidence type="ECO:0000256" key="1">
    <source>
        <dbReference type="ARBA" id="ARBA00022737"/>
    </source>
</evidence>
<keyword evidence="1" id="KW-0677">Repeat</keyword>
<dbReference type="PANTHER" id="PTHR47926:SF365">
    <property type="entry name" value="DYW DOMAIN-CONTAINING PROTEIN"/>
    <property type="match status" value="1"/>
</dbReference>
<evidence type="ECO:0000313" key="4">
    <source>
        <dbReference type="Proteomes" id="UP001189122"/>
    </source>
</evidence>
<dbReference type="Pfam" id="PF01535">
    <property type="entry name" value="PPR"/>
    <property type="match status" value="6"/>
</dbReference>
<dbReference type="PROSITE" id="PS51375">
    <property type="entry name" value="PPR"/>
    <property type="match status" value="3"/>
</dbReference>
<proteinExistence type="predicted"/>
<evidence type="ECO:0000313" key="3">
    <source>
        <dbReference type="EMBL" id="CAA2618335.1"/>
    </source>
</evidence>
<dbReference type="SUPFAM" id="SSF48452">
    <property type="entry name" value="TPR-like"/>
    <property type="match status" value="1"/>
</dbReference>
<dbReference type="InterPro" id="IPR046848">
    <property type="entry name" value="E_motif"/>
</dbReference>
<protein>
    <submittedName>
        <fullName evidence="3">Uncharacterized protein</fullName>
    </submittedName>
</protein>
<evidence type="ECO:0000256" key="2">
    <source>
        <dbReference type="PROSITE-ProRule" id="PRU00708"/>
    </source>
</evidence>
<organism evidence="3">
    <name type="scientific">Spirodela intermedia</name>
    <name type="common">Intermediate duckweed</name>
    <dbReference type="NCBI Taxonomy" id="51605"/>
    <lineage>
        <taxon>Eukaryota</taxon>
        <taxon>Viridiplantae</taxon>
        <taxon>Streptophyta</taxon>
        <taxon>Embryophyta</taxon>
        <taxon>Tracheophyta</taxon>
        <taxon>Spermatophyta</taxon>
        <taxon>Magnoliopsida</taxon>
        <taxon>Liliopsida</taxon>
        <taxon>Araceae</taxon>
        <taxon>Lemnoideae</taxon>
        <taxon>Spirodela</taxon>
    </lineage>
</organism>
<dbReference type="InterPro" id="IPR011990">
    <property type="entry name" value="TPR-like_helical_dom_sf"/>
</dbReference>
<dbReference type="EMBL" id="CACRZD030000004">
    <property type="protein sequence ID" value="CAA6658052.1"/>
    <property type="molecule type" value="Genomic_DNA"/>
</dbReference>
<gene>
    <name evidence="3" type="ORF">SI7747_04004502</name>
</gene>
<dbReference type="EMBL" id="LR743591">
    <property type="protein sequence ID" value="CAA2618335.1"/>
    <property type="molecule type" value="Genomic_DNA"/>
</dbReference>
<dbReference type="NCBIfam" id="TIGR00756">
    <property type="entry name" value="PPR"/>
    <property type="match status" value="3"/>
</dbReference>
<dbReference type="Gene3D" id="1.25.40.10">
    <property type="entry name" value="Tetratricopeptide repeat domain"/>
    <property type="match status" value="3"/>
</dbReference>
<keyword evidence="4" id="KW-1185">Reference proteome</keyword>
<feature type="repeat" description="PPR" evidence="2">
    <location>
        <begin position="335"/>
        <end position="369"/>
    </location>
</feature>
<accession>A0A7I8ILL1</accession>
<feature type="repeat" description="PPR" evidence="2">
    <location>
        <begin position="371"/>
        <end position="405"/>
    </location>
</feature>
<dbReference type="AlphaFoldDB" id="A0A7I8ILL1"/>
<dbReference type="InterPro" id="IPR002885">
    <property type="entry name" value="PPR_rpt"/>
</dbReference>
<dbReference type="FunFam" id="1.25.40.10:FF:000242">
    <property type="entry name" value="Pentatricopeptide repeat-containing protein"/>
    <property type="match status" value="1"/>
</dbReference>